<feature type="transmembrane region" description="Helical" evidence="7">
    <location>
        <begin position="122"/>
        <end position="140"/>
    </location>
</feature>
<sequence>MSSPHGTPHEPPGHGPREAYGAPPPADPQDPHGARAGEIAARTAKATGRGVAAAARGTARFGRFTFTQARRASHAEGAGASGLSRIIELHAFNAAGDAAVAISLAGTLFFQVPDGEARGQVAQFLALTMLPFAIVAPLIGPFLDRFSHGRRWAVGGTMAIRAFLCWVLAGAVLTGSTWLFPAALGVLVASKAYGVTRAAAVPRVVPAGLTLVKANGRVSLAGVVGAGVSAPLAGLASLAGPEWSLRYAFVIFVIATILAILLPRQVDASHGETRLSLVAGPSAASAGRDPGNRRKASLRMPPAVAFALRANCGPRWLSGFLTMFVAFLLTTQPFGPGWSTTVLFALIIGAAGLGNTLGIALASLLKNVNPAVTVVVALLAAATVATLAAVFYSVVTLSLLGLTAGLAQSLAKLSLDSTIQHDVHERVRTSALARSDTLLQFAWVVGGFVGIAVPLGNGRVGLTVAAVVLVAWSGYVLGERVRGAARRRAEGPSPSERPGAAAAGAAAGPASGPATAGPTDDREHEAYPGARPRPTRRYAADDRLRDDHADLDDDGLPPTQPYNAARGEAGRTTIVMPPEPPRPFDRREDDERR</sequence>
<name>A0ABU3PZV4_9ACTN</name>
<feature type="transmembrane region" description="Helical" evidence="7">
    <location>
        <begin position="371"/>
        <end position="391"/>
    </location>
</feature>
<feature type="compositionally biased region" description="Low complexity" evidence="6">
    <location>
        <begin position="491"/>
        <end position="518"/>
    </location>
</feature>
<gene>
    <name evidence="8" type="ORF">RDV89_14470</name>
</gene>
<protein>
    <submittedName>
        <fullName evidence="8">MFS transporter</fullName>
    </submittedName>
</protein>
<comment type="subcellular location">
    <subcellularLocation>
        <location evidence="1">Cell membrane</location>
        <topology evidence="1">Multi-pass membrane protein</topology>
    </subcellularLocation>
</comment>
<feature type="transmembrane region" description="Helical" evidence="7">
    <location>
        <begin position="460"/>
        <end position="478"/>
    </location>
</feature>
<keyword evidence="3 7" id="KW-0812">Transmembrane</keyword>
<evidence type="ECO:0000313" key="9">
    <source>
        <dbReference type="Proteomes" id="UP001268542"/>
    </source>
</evidence>
<evidence type="ECO:0000256" key="7">
    <source>
        <dbReference type="SAM" id="Phobius"/>
    </source>
</evidence>
<evidence type="ECO:0000256" key="2">
    <source>
        <dbReference type="ARBA" id="ARBA00022475"/>
    </source>
</evidence>
<evidence type="ECO:0000313" key="8">
    <source>
        <dbReference type="EMBL" id="MDT9594285.1"/>
    </source>
</evidence>
<keyword evidence="9" id="KW-1185">Reference proteome</keyword>
<evidence type="ECO:0000256" key="1">
    <source>
        <dbReference type="ARBA" id="ARBA00004651"/>
    </source>
</evidence>
<proteinExistence type="predicted"/>
<feature type="region of interest" description="Disordered" evidence="6">
    <location>
        <begin position="1"/>
        <end position="35"/>
    </location>
</feature>
<dbReference type="InterPro" id="IPR011701">
    <property type="entry name" value="MFS"/>
</dbReference>
<dbReference type="RefSeq" id="WP_315733877.1">
    <property type="nucleotide sequence ID" value="NZ_JAVYII010000006.1"/>
</dbReference>
<feature type="compositionally biased region" description="Basic and acidic residues" evidence="6">
    <location>
        <begin position="582"/>
        <end position="593"/>
    </location>
</feature>
<dbReference type="InterPro" id="IPR036259">
    <property type="entry name" value="MFS_trans_sf"/>
</dbReference>
<feature type="transmembrane region" description="Helical" evidence="7">
    <location>
        <begin position="316"/>
        <end position="335"/>
    </location>
</feature>
<evidence type="ECO:0000256" key="6">
    <source>
        <dbReference type="SAM" id="MobiDB-lite"/>
    </source>
</evidence>
<feature type="region of interest" description="Disordered" evidence="6">
    <location>
        <begin position="484"/>
        <end position="593"/>
    </location>
</feature>
<dbReference type="EMBL" id="JAVYII010000006">
    <property type="protein sequence ID" value="MDT9594285.1"/>
    <property type="molecule type" value="Genomic_DNA"/>
</dbReference>
<dbReference type="Proteomes" id="UP001268542">
    <property type="component" value="Unassembled WGS sequence"/>
</dbReference>
<evidence type="ECO:0000256" key="4">
    <source>
        <dbReference type="ARBA" id="ARBA00022989"/>
    </source>
</evidence>
<dbReference type="PANTHER" id="PTHR23513:SF18">
    <property type="entry name" value="INTEGRAL MEMBRANE PROTEIN"/>
    <property type="match status" value="1"/>
</dbReference>
<reference evidence="8 9" key="1">
    <citation type="submission" date="2023-08" db="EMBL/GenBank/DDBJ databases">
        <title>Nocardioides seae sp. nov., a bacterium isolated from a soil.</title>
        <authorList>
            <person name="Wang X."/>
        </authorList>
    </citation>
    <scope>NUCLEOTIDE SEQUENCE [LARGE SCALE GENOMIC DNA]</scope>
    <source>
        <strain evidence="8 9">YZH12</strain>
    </source>
</reference>
<keyword evidence="4 7" id="KW-1133">Transmembrane helix</keyword>
<dbReference type="PANTHER" id="PTHR23513">
    <property type="entry name" value="INTEGRAL MEMBRANE EFFLUX PROTEIN-RELATED"/>
    <property type="match status" value="1"/>
</dbReference>
<keyword evidence="2" id="KW-1003">Cell membrane</keyword>
<accession>A0ABU3PZV4</accession>
<evidence type="ECO:0000256" key="3">
    <source>
        <dbReference type="ARBA" id="ARBA00022692"/>
    </source>
</evidence>
<keyword evidence="5 7" id="KW-0472">Membrane</keyword>
<feature type="transmembrane region" description="Helical" evidence="7">
    <location>
        <begin position="245"/>
        <end position="262"/>
    </location>
</feature>
<feature type="compositionally biased region" description="Basic and acidic residues" evidence="6">
    <location>
        <begin position="7"/>
        <end position="17"/>
    </location>
</feature>
<feature type="transmembrane region" description="Helical" evidence="7">
    <location>
        <begin position="341"/>
        <end position="364"/>
    </location>
</feature>
<feature type="transmembrane region" description="Helical" evidence="7">
    <location>
        <begin position="91"/>
        <end position="110"/>
    </location>
</feature>
<comment type="caution">
    <text evidence="8">The sequence shown here is derived from an EMBL/GenBank/DDBJ whole genome shotgun (WGS) entry which is preliminary data.</text>
</comment>
<feature type="compositionally biased region" description="Basic and acidic residues" evidence="6">
    <location>
        <begin position="538"/>
        <end position="548"/>
    </location>
</feature>
<organism evidence="8 9">
    <name type="scientific">Nocardioides imazamoxiresistens</name>
    <dbReference type="NCBI Taxonomy" id="3231893"/>
    <lineage>
        <taxon>Bacteria</taxon>
        <taxon>Bacillati</taxon>
        <taxon>Actinomycetota</taxon>
        <taxon>Actinomycetes</taxon>
        <taxon>Propionibacteriales</taxon>
        <taxon>Nocardioidaceae</taxon>
        <taxon>Nocardioides</taxon>
    </lineage>
</organism>
<dbReference type="Gene3D" id="1.20.1250.20">
    <property type="entry name" value="MFS general substrate transporter like domains"/>
    <property type="match status" value="1"/>
</dbReference>
<dbReference type="Pfam" id="PF07690">
    <property type="entry name" value="MFS_1"/>
    <property type="match status" value="1"/>
</dbReference>
<dbReference type="SUPFAM" id="SSF103473">
    <property type="entry name" value="MFS general substrate transporter"/>
    <property type="match status" value="1"/>
</dbReference>
<evidence type="ECO:0000256" key="5">
    <source>
        <dbReference type="ARBA" id="ARBA00023136"/>
    </source>
</evidence>